<accession>A0A431U790</accession>
<proteinExistence type="predicted"/>
<sequence length="177" mass="19652">MPTPDLDRIHLAAAAFLECSISPSDGSGRDVRRFTIPDETWLYPQFSVEEKRISYVVHVHCQGLCIDGKPTGTEGRFQVYFDFEVDNLSEHVLTTEGYDGPFPTRELMVMLGGVAYSTARGMIMTKVLDTPLNGFALPLRGPSELFQASMKRLQDPELANGASVGKKKPASKTRRKK</sequence>
<feature type="compositionally biased region" description="Basic residues" evidence="1">
    <location>
        <begin position="165"/>
        <end position="177"/>
    </location>
</feature>
<dbReference type="RefSeq" id="WP_126691979.1">
    <property type="nucleotide sequence ID" value="NZ_RXOF01000002.1"/>
</dbReference>
<dbReference type="AlphaFoldDB" id="A0A431U790"/>
<reference evidence="2 3" key="1">
    <citation type="submission" date="2018-12" db="EMBL/GenBank/DDBJ databases">
        <title>Hymenobacter gummosus sp. nov., isolated from a spring.</title>
        <authorList>
            <person name="Nie L."/>
        </authorList>
    </citation>
    <scope>NUCLEOTIDE SEQUENCE [LARGE SCALE GENOMIC DNA]</scope>
    <source>
        <strain evidence="2 3">KCTC 52166</strain>
    </source>
</reference>
<evidence type="ECO:0000313" key="3">
    <source>
        <dbReference type="Proteomes" id="UP000282184"/>
    </source>
</evidence>
<evidence type="ECO:0000256" key="1">
    <source>
        <dbReference type="SAM" id="MobiDB-lite"/>
    </source>
</evidence>
<name>A0A431U790_9BACT</name>
<dbReference type="Proteomes" id="UP000282184">
    <property type="component" value="Unassembled WGS sequence"/>
</dbReference>
<gene>
    <name evidence="2" type="ORF">EJV47_04680</name>
</gene>
<comment type="caution">
    <text evidence="2">The sequence shown here is derived from an EMBL/GenBank/DDBJ whole genome shotgun (WGS) entry which is preliminary data.</text>
</comment>
<evidence type="ECO:0000313" key="2">
    <source>
        <dbReference type="EMBL" id="RTQ52322.1"/>
    </source>
</evidence>
<organism evidence="2 3">
    <name type="scientific">Hymenobacter gummosus</name>
    <dbReference type="NCBI Taxonomy" id="1776032"/>
    <lineage>
        <taxon>Bacteria</taxon>
        <taxon>Pseudomonadati</taxon>
        <taxon>Bacteroidota</taxon>
        <taxon>Cytophagia</taxon>
        <taxon>Cytophagales</taxon>
        <taxon>Hymenobacteraceae</taxon>
        <taxon>Hymenobacter</taxon>
    </lineage>
</organism>
<dbReference type="OrthoDB" id="1349564at2"/>
<dbReference type="EMBL" id="RXOF01000002">
    <property type="protein sequence ID" value="RTQ52322.1"/>
    <property type="molecule type" value="Genomic_DNA"/>
</dbReference>
<feature type="region of interest" description="Disordered" evidence="1">
    <location>
        <begin position="157"/>
        <end position="177"/>
    </location>
</feature>
<protein>
    <recommendedName>
        <fullName evidence="4">Preprotein translocase subunit SecB</fullName>
    </recommendedName>
</protein>
<keyword evidence="3" id="KW-1185">Reference proteome</keyword>
<evidence type="ECO:0008006" key="4">
    <source>
        <dbReference type="Google" id="ProtNLM"/>
    </source>
</evidence>